<evidence type="ECO:0000256" key="1">
    <source>
        <dbReference type="ARBA" id="ARBA00011046"/>
    </source>
</evidence>
<sequence length="143" mass="16291">MKIKKFNMHESGLNHFFGPLEARIMEIVWASESITIKEMQSILNQENPISFNAVMTVMSRLQEKGLLKRTTTGKGRNRVTSFEAVLSKEQFLAEQTKAVTHGLIEEFGGLVVNHMIDALDDVDPELISKLERKINEMKSRKQS</sequence>
<comment type="similarity">
    <text evidence="1">Belongs to the BlaI transcriptional regulatory family.</text>
</comment>
<keyword evidence="4" id="KW-0804">Transcription</keyword>
<reference evidence="5 6" key="1">
    <citation type="submission" date="2024-09" db="EMBL/GenBank/DDBJ databases">
        <authorList>
            <person name="Sun Q."/>
            <person name="Mori K."/>
        </authorList>
    </citation>
    <scope>NUCLEOTIDE SEQUENCE [LARGE SCALE GENOMIC DNA]</scope>
    <source>
        <strain evidence="5 6">CCM 7759</strain>
    </source>
</reference>
<dbReference type="EMBL" id="JBHLWN010000080">
    <property type="protein sequence ID" value="MFC0215056.1"/>
    <property type="molecule type" value="Genomic_DNA"/>
</dbReference>
<dbReference type="InterPro" id="IPR036390">
    <property type="entry name" value="WH_DNA-bd_sf"/>
</dbReference>
<keyword evidence="6" id="KW-1185">Reference proteome</keyword>
<evidence type="ECO:0000313" key="5">
    <source>
        <dbReference type="EMBL" id="MFC0215056.1"/>
    </source>
</evidence>
<proteinExistence type="inferred from homology"/>
<protein>
    <submittedName>
        <fullName evidence="5">BlaI/MecI/CopY family transcriptional regulator</fullName>
    </submittedName>
</protein>
<evidence type="ECO:0000256" key="4">
    <source>
        <dbReference type="ARBA" id="ARBA00023163"/>
    </source>
</evidence>
<evidence type="ECO:0000256" key="2">
    <source>
        <dbReference type="ARBA" id="ARBA00023015"/>
    </source>
</evidence>
<gene>
    <name evidence="5" type="ORF">ACFFK0_21915</name>
</gene>
<dbReference type="Gene3D" id="1.10.10.10">
    <property type="entry name" value="Winged helix-like DNA-binding domain superfamily/Winged helix DNA-binding domain"/>
    <property type="match status" value="1"/>
</dbReference>
<evidence type="ECO:0000313" key="6">
    <source>
        <dbReference type="Proteomes" id="UP001589776"/>
    </source>
</evidence>
<name>A0ABV6DQW7_9BACL</name>
<keyword evidence="3" id="KW-0238">DNA-binding</keyword>
<dbReference type="Proteomes" id="UP001589776">
    <property type="component" value="Unassembled WGS sequence"/>
</dbReference>
<dbReference type="RefSeq" id="WP_019007641.1">
    <property type="nucleotide sequence ID" value="NZ_JBHLWN010000080.1"/>
</dbReference>
<comment type="caution">
    <text evidence="5">The sequence shown here is derived from an EMBL/GenBank/DDBJ whole genome shotgun (WGS) entry which is preliminary data.</text>
</comment>
<keyword evidence="2" id="KW-0805">Transcription regulation</keyword>
<dbReference type="InterPro" id="IPR036388">
    <property type="entry name" value="WH-like_DNA-bd_sf"/>
</dbReference>
<dbReference type="InterPro" id="IPR005650">
    <property type="entry name" value="BlaI_family"/>
</dbReference>
<organism evidence="5 6">
    <name type="scientific">Paenibacillus chartarius</name>
    <dbReference type="NCBI Taxonomy" id="747481"/>
    <lineage>
        <taxon>Bacteria</taxon>
        <taxon>Bacillati</taxon>
        <taxon>Bacillota</taxon>
        <taxon>Bacilli</taxon>
        <taxon>Bacillales</taxon>
        <taxon>Paenibacillaceae</taxon>
        <taxon>Paenibacillus</taxon>
    </lineage>
</organism>
<dbReference type="SUPFAM" id="SSF46785">
    <property type="entry name" value="Winged helix' DNA-binding domain"/>
    <property type="match status" value="1"/>
</dbReference>
<evidence type="ECO:0000256" key="3">
    <source>
        <dbReference type="ARBA" id="ARBA00023125"/>
    </source>
</evidence>
<dbReference type="Pfam" id="PF03965">
    <property type="entry name" value="Penicillinase_R"/>
    <property type="match status" value="1"/>
</dbReference>
<accession>A0ABV6DQW7</accession>